<evidence type="ECO:0000313" key="2">
    <source>
        <dbReference type="Proteomes" id="UP000294832"/>
    </source>
</evidence>
<proteinExistence type="predicted"/>
<organism evidence="1 2">
    <name type="scientific">Shewanella fodinae</name>
    <dbReference type="NCBI Taxonomy" id="552357"/>
    <lineage>
        <taxon>Bacteria</taxon>
        <taxon>Pseudomonadati</taxon>
        <taxon>Pseudomonadota</taxon>
        <taxon>Gammaproteobacteria</taxon>
        <taxon>Alteromonadales</taxon>
        <taxon>Shewanellaceae</taxon>
        <taxon>Shewanella</taxon>
    </lineage>
</organism>
<dbReference type="AlphaFoldDB" id="A0A4R2FA38"/>
<protein>
    <submittedName>
        <fullName evidence="1">Uncharacterized protein DUF3634</fullName>
    </submittedName>
</protein>
<comment type="caution">
    <text evidence="1">The sequence shown here is derived from an EMBL/GenBank/DDBJ whole genome shotgun (WGS) entry which is preliminary data.</text>
</comment>
<sequence>MAYALKILFIAIALFIIYKLVFAGRRGSRTLFEMKFKQGRLVSHYGKIPEKFARECRNLAKSAKLTCIIRAEQVSNKVQLHVSANAGDQHIQHLQSLFPQQYYTQNAQ</sequence>
<dbReference type="EMBL" id="SLWF01000020">
    <property type="protein sequence ID" value="TCN82099.1"/>
    <property type="molecule type" value="Genomic_DNA"/>
</dbReference>
<reference evidence="1 2" key="1">
    <citation type="submission" date="2019-03" db="EMBL/GenBank/DDBJ databases">
        <title>Freshwater and sediment microbial communities from various areas in North America, analyzing microbe dynamics in response to fracking.</title>
        <authorList>
            <person name="Lamendella R."/>
        </authorList>
    </citation>
    <scope>NUCLEOTIDE SEQUENCE [LARGE SCALE GENOMIC DNA]</scope>
    <source>
        <strain evidence="1 2">74A</strain>
    </source>
</reference>
<dbReference type="Proteomes" id="UP000294832">
    <property type="component" value="Unassembled WGS sequence"/>
</dbReference>
<dbReference type="OrthoDB" id="6264785at2"/>
<evidence type="ECO:0000313" key="1">
    <source>
        <dbReference type="EMBL" id="TCN82099.1"/>
    </source>
</evidence>
<keyword evidence="2" id="KW-1185">Reference proteome</keyword>
<gene>
    <name evidence="1" type="ORF">EDC91_12072</name>
</gene>
<dbReference type="Pfam" id="PF12321">
    <property type="entry name" value="DUF3634"/>
    <property type="match status" value="1"/>
</dbReference>
<dbReference type="RefSeq" id="WP_133039585.1">
    <property type="nucleotide sequence ID" value="NZ_BMXW01000013.1"/>
</dbReference>
<name>A0A4R2FA38_9GAMM</name>
<accession>A0A4R2FA38</accession>
<dbReference type="InterPro" id="IPR022090">
    <property type="entry name" value="DUF3634"/>
</dbReference>